<name>A0A069CTB6_WEIOS</name>
<keyword evidence="3 9" id="KW-0963">Cytoplasm</keyword>
<keyword evidence="6 9" id="KW-0521">NADP</keyword>
<keyword evidence="5 9" id="KW-0641">Proline biosynthesis</keyword>
<dbReference type="FunFam" id="1.10.3730.10:FF:000001">
    <property type="entry name" value="Pyrroline-5-carboxylate reductase"/>
    <property type="match status" value="1"/>
</dbReference>
<keyword evidence="15" id="KW-1185">Reference proteome</keyword>
<dbReference type="FunFam" id="3.40.50.720:FF:000190">
    <property type="entry name" value="Pyrroline-5-carboxylate reductase"/>
    <property type="match status" value="1"/>
</dbReference>
<dbReference type="UniPathway" id="UPA00098">
    <property type="reaction ID" value="UER00361"/>
</dbReference>
<protein>
    <recommendedName>
        <fullName evidence="9 10">Pyrroline-5-carboxylate reductase</fullName>
        <shortName evidence="9">P5C reductase</shortName>
        <shortName evidence="9">P5CR</shortName>
        <ecNumber evidence="9 10">1.5.1.2</ecNumber>
    </recommendedName>
    <alternativeName>
        <fullName evidence="9">PCA reductase</fullName>
    </alternativeName>
</protein>
<dbReference type="RefSeq" id="WP_027699091.1">
    <property type="nucleotide sequence ID" value="NZ_DF820490.1"/>
</dbReference>
<dbReference type="Gene3D" id="1.10.3730.10">
    <property type="entry name" value="ProC C-terminal domain-like"/>
    <property type="match status" value="1"/>
</dbReference>
<dbReference type="EC" id="1.5.1.2" evidence="9 10"/>
<keyword evidence="7 9" id="KW-0560">Oxidoreductase</keyword>
<evidence type="ECO:0000256" key="4">
    <source>
        <dbReference type="ARBA" id="ARBA00022605"/>
    </source>
</evidence>
<comment type="function">
    <text evidence="8 9">Catalyzes the reduction of 1-pyrroline-5-carboxylate (PCA) to L-proline.</text>
</comment>
<evidence type="ECO:0000256" key="3">
    <source>
        <dbReference type="ARBA" id="ARBA00022490"/>
    </source>
</evidence>
<dbReference type="OrthoDB" id="9805754at2"/>
<feature type="binding site" evidence="11">
    <location>
        <begin position="6"/>
        <end position="11"/>
    </location>
    <ligand>
        <name>NADP(+)</name>
        <dbReference type="ChEBI" id="CHEBI:58349"/>
    </ligand>
</feature>
<dbReference type="InterPro" id="IPR028939">
    <property type="entry name" value="P5C_Rdtase_cat_N"/>
</dbReference>
<accession>A0A069CTB6</accession>
<evidence type="ECO:0000256" key="2">
    <source>
        <dbReference type="ARBA" id="ARBA00005525"/>
    </source>
</evidence>
<dbReference type="HAMAP" id="MF_01925">
    <property type="entry name" value="P5C_reductase"/>
    <property type="match status" value="1"/>
</dbReference>
<dbReference type="EMBL" id="DF820490">
    <property type="protein sequence ID" value="GAK31055.1"/>
    <property type="molecule type" value="Genomic_DNA"/>
</dbReference>
<organism evidence="14 15">
    <name type="scientific">Weissella oryzae (strain DSM 25784 / JCM 18191 / LMG 30913 / SG25)</name>
    <dbReference type="NCBI Taxonomy" id="1329250"/>
    <lineage>
        <taxon>Bacteria</taxon>
        <taxon>Bacillati</taxon>
        <taxon>Bacillota</taxon>
        <taxon>Bacilli</taxon>
        <taxon>Lactobacillales</taxon>
        <taxon>Lactobacillaceae</taxon>
        <taxon>Weissella</taxon>
    </lineage>
</organism>
<dbReference type="InterPro" id="IPR000304">
    <property type="entry name" value="Pyrroline-COOH_reductase"/>
</dbReference>
<evidence type="ECO:0000313" key="14">
    <source>
        <dbReference type="EMBL" id="GAK31055.1"/>
    </source>
</evidence>
<feature type="domain" description="Pyrroline-5-carboxylate reductase catalytic N-terminal" evidence="12">
    <location>
        <begin position="2"/>
        <end position="98"/>
    </location>
</feature>
<evidence type="ECO:0000256" key="5">
    <source>
        <dbReference type="ARBA" id="ARBA00022650"/>
    </source>
</evidence>
<evidence type="ECO:0000259" key="12">
    <source>
        <dbReference type="Pfam" id="PF03807"/>
    </source>
</evidence>
<evidence type="ECO:0000313" key="15">
    <source>
        <dbReference type="Proteomes" id="UP000030643"/>
    </source>
</evidence>
<evidence type="ECO:0000256" key="9">
    <source>
        <dbReference type="HAMAP-Rule" id="MF_01925"/>
    </source>
</evidence>
<dbReference type="STRING" id="1329250.WOSG25_070320"/>
<comment type="subcellular location">
    <subcellularLocation>
        <location evidence="1 9">Cytoplasm</location>
    </subcellularLocation>
</comment>
<dbReference type="Gene3D" id="3.40.50.720">
    <property type="entry name" value="NAD(P)-binding Rossmann-like Domain"/>
    <property type="match status" value="1"/>
</dbReference>
<dbReference type="GO" id="GO:0005737">
    <property type="term" value="C:cytoplasm"/>
    <property type="evidence" value="ECO:0007669"/>
    <property type="project" value="UniProtKB-SubCell"/>
</dbReference>
<dbReference type="GO" id="GO:0055129">
    <property type="term" value="P:L-proline biosynthetic process"/>
    <property type="evidence" value="ECO:0007669"/>
    <property type="project" value="UniProtKB-UniRule"/>
</dbReference>
<dbReference type="Pfam" id="PF14748">
    <property type="entry name" value="P5CR_dimer"/>
    <property type="match status" value="1"/>
</dbReference>
<dbReference type="AlphaFoldDB" id="A0A069CTB6"/>
<dbReference type="eggNOG" id="COG0345">
    <property type="taxonomic scope" value="Bacteria"/>
</dbReference>
<dbReference type="InterPro" id="IPR036291">
    <property type="entry name" value="NAD(P)-bd_dom_sf"/>
</dbReference>
<comment type="catalytic activity">
    <reaction evidence="9">
        <text>L-proline + NADP(+) = (S)-1-pyrroline-5-carboxylate + NADPH + 2 H(+)</text>
        <dbReference type="Rhea" id="RHEA:14109"/>
        <dbReference type="ChEBI" id="CHEBI:15378"/>
        <dbReference type="ChEBI" id="CHEBI:17388"/>
        <dbReference type="ChEBI" id="CHEBI:57783"/>
        <dbReference type="ChEBI" id="CHEBI:58349"/>
        <dbReference type="ChEBI" id="CHEBI:60039"/>
        <dbReference type="EC" id="1.5.1.2"/>
    </reaction>
</comment>
<gene>
    <name evidence="9 14" type="primary">proC</name>
    <name evidence="14" type="ORF">WOSG25_070320</name>
</gene>
<proteinExistence type="inferred from homology"/>
<dbReference type="PANTHER" id="PTHR11645">
    <property type="entry name" value="PYRROLINE-5-CARBOXYLATE REDUCTASE"/>
    <property type="match status" value="1"/>
</dbReference>
<keyword evidence="4 9" id="KW-0028">Amino-acid biosynthesis</keyword>
<dbReference type="PANTHER" id="PTHR11645:SF0">
    <property type="entry name" value="PYRROLINE-5-CARBOXYLATE REDUCTASE 3"/>
    <property type="match status" value="1"/>
</dbReference>
<sequence length="271" mass="29112">MKFGFIGFGNMATAIIKGAIKSNKLAANDIFVYSKDKEKTKTDATNLSIRACDTLTELVDNVDYIVLSVKPQVMPSILKEIRELIKNKNKVLVSIAAGLTLDALKQGLEFNDIDQAIVRVMPNLNVSIGEGSSAVAGNDYATDEQVEYVRNIFGAIGKAWILDEKHFSIFTAMAGSMPAYVFLFIDAIARAGVKYGLPKSLADEIAIQSVLGSSSLLQQSGDSAWTMVDKVSSPGGTTVAGVLKLLDNGLQSKIIEGIEATVLKDQELNSK</sequence>
<evidence type="ECO:0000259" key="13">
    <source>
        <dbReference type="Pfam" id="PF14748"/>
    </source>
</evidence>
<evidence type="ECO:0000256" key="10">
    <source>
        <dbReference type="NCBIfam" id="TIGR00112"/>
    </source>
</evidence>
<evidence type="ECO:0000256" key="7">
    <source>
        <dbReference type="ARBA" id="ARBA00023002"/>
    </source>
</evidence>
<feature type="binding site" evidence="11">
    <location>
        <position position="34"/>
    </location>
    <ligand>
        <name>NADP(+)</name>
        <dbReference type="ChEBI" id="CHEBI:58349"/>
    </ligand>
</feature>
<dbReference type="Pfam" id="PF03807">
    <property type="entry name" value="F420_oxidored"/>
    <property type="match status" value="1"/>
</dbReference>
<comment type="pathway">
    <text evidence="9">Amino-acid biosynthesis; L-proline biosynthesis; L-proline from L-glutamate 5-semialdehyde: step 1/1.</text>
</comment>
<dbReference type="InterPro" id="IPR029036">
    <property type="entry name" value="P5CR_dimer"/>
</dbReference>
<reference evidence="15" key="1">
    <citation type="journal article" date="2014" name="Genome Announc.">
        <title>Draft genome sequence of Weissella oryzae SG25T, isolated from fermented rice grains.</title>
        <authorList>
            <person name="Tanizawa Y."/>
            <person name="Fujisawa T."/>
            <person name="Mochizuki T."/>
            <person name="Kaminuma E."/>
            <person name="Suzuki Y."/>
            <person name="Nakamura Y."/>
            <person name="Tohno M."/>
        </authorList>
    </citation>
    <scope>NUCLEOTIDE SEQUENCE [LARGE SCALE GENOMIC DNA]</scope>
    <source>
        <strain evidence="15">DSM 25784 / JCM 18191 / LMG 30913 / SG25</strain>
    </source>
</reference>
<evidence type="ECO:0000256" key="11">
    <source>
        <dbReference type="PIRSR" id="PIRSR000193-1"/>
    </source>
</evidence>
<dbReference type="Proteomes" id="UP000030643">
    <property type="component" value="Unassembled WGS sequence"/>
</dbReference>
<dbReference type="SUPFAM" id="SSF51735">
    <property type="entry name" value="NAD(P)-binding Rossmann-fold domains"/>
    <property type="match status" value="1"/>
</dbReference>
<dbReference type="PIRSF" id="PIRSF000193">
    <property type="entry name" value="Pyrrol-5-carb_rd"/>
    <property type="match status" value="1"/>
</dbReference>
<dbReference type="NCBIfam" id="TIGR00112">
    <property type="entry name" value="proC"/>
    <property type="match status" value="1"/>
</dbReference>
<evidence type="ECO:0000256" key="8">
    <source>
        <dbReference type="ARBA" id="ARBA00058118"/>
    </source>
</evidence>
<dbReference type="InterPro" id="IPR008927">
    <property type="entry name" value="6-PGluconate_DH-like_C_sf"/>
</dbReference>
<evidence type="ECO:0000256" key="6">
    <source>
        <dbReference type="ARBA" id="ARBA00022857"/>
    </source>
</evidence>
<comment type="catalytic activity">
    <reaction evidence="9">
        <text>L-proline + NAD(+) = (S)-1-pyrroline-5-carboxylate + NADH + 2 H(+)</text>
        <dbReference type="Rhea" id="RHEA:14105"/>
        <dbReference type="ChEBI" id="CHEBI:15378"/>
        <dbReference type="ChEBI" id="CHEBI:17388"/>
        <dbReference type="ChEBI" id="CHEBI:57540"/>
        <dbReference type="ChEBI" id="CHEBI:57945"/>
        <dbReference type="ChEBI" id="CHEBI:60039"/>
        <dbReference type="EC" id="1.5.1.2"/>
    </reaction>
</comment>
<comment type="similarity">
    <text evidence="2 9">Belongs to the pyrroline-5-carboxylate reductase family.</text>
</comment>
<feature type="domain" description="Pyrroline-5-carboxylate reductase dimerisation" evidence="13">
    <location>
        <begin position="164"/>
        <end position="268"/>
    </location>
</feature>
<evidence type="ECO:0000256" key="1">
    <source>
        <dbReference type="ARBA" id="ARBA00004496"/>
    </source>
</evidence>
<dbReference type="GO" id="GO:0004735">
    <property type="term" value="F:pyrroline-5-carboxylate reductase activity"/>
    <property type="evidence" value="ECO:0007669"/>
    <property type="project" value="UniProtKB-UniRule"/>
</dbReference>
<dbReference type="SUPFAM" id="SSF48179">
    <property type="entry name" value="6-phosphogluconate dehydrogenase C-terminal domain-like"/>
    <property type="match status" value="1"/>
</dbReference>